<dbReference type="AlphaFoldDB" id="A0A6G5A500"/>
<dbReference type="InterPro" id="IPR002919">
    <property type="entry name" value="TIL_dom"/>
</dbReference>
<dbReference type="InterPro" id="IPR051368">
    <property type="entry name" value="SerProtInhib-TIL_Domain"/>
</dbReference>
<protein>
    <submittedName>
        <fullName evidence="4">Putative trypsin inhibitor like cysteine rich domain protein</fullName>
    </submittedName>
</protein>
<sequence>MVFKQRFWRFRDGREDYVNFFFVIVINAFLKNVKAHQETALHAPARPGIRPFWNQTQHLRPRPPIKQCQRNEEYKKCVSGSCREWRCNYLRKGWPDACTLDCVSGCFCKRGFFRNYRRKCVLGYRCFQEIIPYGSKLQE</sequence>
<dbReference type="PANTHER" id="PTHR23259:SF70">
    <property type="entry name" value="ACCESSORY GLAND PROTEIN ACP62F-RELATED"/>
    <property type="match status" value="1"/>
</dbReference>
<name>A0A6G5A500_RHIMP</name>
<dbReference type="SUPFAM" id="SSF57567">
    <property type="entry name" value="Serine protease inhibitors"/>
    <property type="match status" value="1"/>
</dbReference>
<proteinExistence type="predicted"/>
<dbReference type="PANTHER" id="PTHR23259">
    <property type="entry name" value="RIDDLE"/>
    <property type="match status" value="1"/>
</dbReference>
<evidence type="ECO:0000313" key="4">
    <source>
        <dbReference type="EMBL" id="NIE46085.1"/>
    </source>
</evidence>
<evidence type="ECO:0000256" key="2">
    <source>
        <dbReference type="ARBA" id="ARBA00023157"/>
    </source>
</evidence>
<keyword evidence="1" id="KW-0646">Protease inhibitor</keyword>
<reference evidence="4" key="1">
    <citation type="submission" date="2020-03" db="EMBL/GenBank/DDBJ databases">
        <title>A transcriptome and proteome of the tick Rhipicephalus microplus shaped by the genetic composition of its hosts and developmental stage.</title>
        <authorList>
            <person name="Garcia G.R."/>
            <person name="Ribeiro J.M.C."/>
            <person name="Maruyama S.R."/>
            <person name="Gardinasse L.G."/>
            <person name="Nelson K."/>
            <person name="Ferreira B.R."/>
            <person name="Andrade T.G."/>
            <person name="Santos I.K.F.M."/>
        </authorList>
    </citation>
    <scope>NUCLEOTIDE SEQUENCE</scope>
    <source>
        <strain evidence="4">NSGR</strain>
        <tissue evidence="4">Salivary glands</tissue>
    </source>
</reference>
<keyword evidence="2" id="KW-1015">Disulfide bond</keyword>
<organism evidence="4">
    <name type="scientific">Rhipicephalus microplus</name>
    <name type="common">Cattle tick</name>
    <name type="synonym">Boophilus microplus</name>
    <dbReference type="NCBI Taxonomy" id="6941"/>
    <lineage>
        <taxon>Eukaryota</taxon>
        <taxon>Metazoa</taxon>
        <taxon>Ecdysozoa</taxon>
        <taxon>Arthropoda</taxon>
        <taxon>Chelicerata</taxon>
        <taxon>Arachnida</taxon>
        <taxon>Acari</taxon>
        <taxon>Parasitiformes</taxon>
        <taxon>Ixodida</taxon>
        <taxon>Ixodoidea</taxon>
        <taxon>Ixodidae</taxon>
        <taxon>Rhipicephalinae</taxon>
        <taxon>Rhipicephalus</taxon>
        <taxon>Boophilus</taxon>
    </lineage>
</organism>
<dbReference type="EMBL" id="GIKN01003812">
    <property type="protein sequence ID" value="NIE46085.1"/>
    <property type="molecule type" value="Transcribed_RNA"/>
</dbReference>
<dbReference type="InterPro" id="IPR036084">
    <property type="entry name" value="Ser_inhib-like_sf"/>
</dbReference>
<dbReference type="Gene3D" id="2.10.25.10">
    <property type="entry name" value="Laminin"/>
    <property type="match status" value="1"/>
</dbReference>
<dbReference type="GO" id="GO:0030414">
    <property type="term" value="F:peptidase inhibitor activity"/>
    <property type="evidence" value="ECO:0007669"/>
    <property type="project" value="UniProtKB-KW"/>
</dbReference>
<accession>A0A6G5A500</accession>
<evidence type="ECO:0000259" key="3">
    <source>
        <dbReference type="Pfam" id="PF01826"/>
    </source>
</evidence>
<feature type="domain" description="TIL" evidence="3">
    <location>
        <begin position="68"/>
        <end position="126"/>
    </location>
</feature>
<dbReference type="Pfam" id="PF01826">
    <property type="entry name" value="TIL"/>
    <property type="match status" value="1"/>
</dbReference>
<evidence type="ECO:0000256" key="1">
    <source>
        <dbReference type="ARBA" id="ARBA00022690"/>
    </source>
</evidence>
<dbReference type="CDD" id="cd19941">
    <property type="entry name" value="TIL"/>
    <property type="match status" value="1"/>
</dbReference>